<dbReference type="SMART" id="SM00563">
    <property type="entry name" value="PlsC"/>
    <property type="match status" value="1"/>
</dbReference>
<dbReference type="PANTHER" id="PTHR10434">
    <property type="entry name" value="1-ACYL-SN-GLYCEROL-3-PHOSPHATE ACYLTRANSFERASE"/>
    <property type="match status" value="1"/>
</dbReference>
<evidence type="ECO:0000259" key="4">
    <source>
        <dbReference type="SMART" id="SM00563"/>
    </source>
</evidence>
<dbReference type="GO" id="GO:0006654">
    <property type="term" value="P:phosphatidic acid biosynthetic process"/>
    <property type="evidence" value="ECO:0007669"/>
    <property type="project" value="TreeGrafter"/>
</dbReference>
<dbReference type="RefSeq" id="WP_093366770.1">
    <property type="nucleotide sequence ID" value="NZ_FNCW01000004.1"/>
</dbReference>
<gene>
    <name evidence="5" type="ORF">SAMN04488027_104243</name>
</gene>
<evidence type="ECO:0000256" key="1">
    <source>
        <dbReference type="ARBA" id="ARBA00005189"/>
    </source>
</evidence>
<feature type="domain" description="Phospholipid/glycerol acyltransferase" evidence="4">
    <location>
        <begin position="28"/>
        <end position="140"/>
    </location>
</feature>
<evidence type="ECO:0000313" key="5">
    <source>
        <dbReference type="EMBL" id="SDG64557.1"/>
    </source>
</evidence>
<dbReference type="SUPFAM" id="SSF69593">
    <property type="entry name" value="Glycerol-3-phosphate (1)-acyltransferase"/>
    <property type="match status" value="1"/>
</dbReference>
<sequence>MGLAKCIFQSLLGWSIEGEFDKKVRKTVVTVSPHTSWHDFYIGALTRKIVNVPIHYVAKKELFDSPFGWYFKWMGGEPIERASKQNKVEQIVELFNSKEEFRLAIAPEGTRKKVDRWKSGFYYIAHQANVPITAVAFDYSTKTVKISEPFYTTGNYEKDLQNFQRFYSGVVGKIPEYT</sequence>
<dbReference type="STRING" id="470826.SAMN04488027_104243"/>
<evidence type="ECO:0000256" key="3">
    <source>
        <dbReference type="ARBA" id="ARBA00023315"/>
    </source>
</evidence>
<dbReference type="PANTHER" id="PTHR10434:SF9">
    <property type="entry name" value="PHOSPHOLIPID_GLYCEROL ACYLTRANSFERASE DOMAIN-CONTAINING PROTEIN"/>
    <property type="match status" value="1"/>
</dbReference>
<keyword evidence="2 5" id="KW-0808">Transferase</keyword>
<evidence type="ECO:0000313" key="6">
    <source>
        <dbReference type="Proteomes" id="UP000199296"/>
    </source>
</evidence>
<dbReference type="GO" id="GO:0003841">
    <property type="term" value="F:1-acylglycerol-3-phosphate O-acyltransferase activity"/>
    <property type="evidence" value="ECO:0007669"/>
    <property type="project" value="TreeGrafter"/>
</dbReference>
<dbReference type="Pfam" id="PF01553">
    <property type="entry name" value="Acyltransferase"/>
    <property type="match status" value="1"/>
</dbReference>
<organism evidence="5 6">
    <name type="scientific">Psychroflexus sediminis</name>
    <dbReference type="NCBI Taxonomy" id="470826"/>
    <lineage>
        <taxon>Bacteria</taxon>
        <taxon>Pseudomonadati</taxon>
        <taxon>Bacteroidota</taxon>
        <taxon>Flavobacteriia</taxon>
        <taxon>Flavobacteriales</taxon>
        <taxon>Flavobacteriaceae</taxon>
        <taxon>Psychroflexus</taxon>
    </lineage>
</organism>
<protein>
    <submittedName>
        <fullName evidence="5">1-acyl-sn-glycerol-3-phosphate acyltransferases</fullName>
    </submittedName>
</protein>
<dbReference type="InterPro" id="IPR002123">
    <property type="entry name" value="Plipid/glycerol_acylTrfase"/>
</dbReference>
<name>A0A1G7VXV2_9FLAO</name>
<keyword evidence="6" id="KW-1185">Reference proteome</keyword>
<accession>A0A1G7VXV2</accession>
<proteinExistence type="predicted"/>
<dbReference type="Proteomes" id="UP000199296">
    <property type="component" value="Unassembled WGS sequence"/>
</dbReference>
<comment type="pathway">
    <text evidence="1">Lipid metabolism.</text>
</comment>
<dbReference type="EMBL" id="FNCW01000004">
    <property type="protein sequence ID" value="SDG64557.1"/>
    <property type="molecule type" value="Genomic_DNA"/>
</dbReference>
<keyword evidence="3 5" id="KW-0012">Acyltransferase</keyword>
<reference evidence="5 6" key="1">
    <citation type="submission" date="2016-10" db="EMBL/GenBank/DDBJ databases">
        <authorList>
            <person name="de Groot N.N."/>
        </authorList>
    </citation>
    <scope>NUCLEOTIDE SEQUENCE [LARGE SCALE GENOMIC DNA]</scope>
    <source>
        <strain evidence="5 6">DSM 19803</strain>
    </source>
</reference>
<dbReference type="OrthoDB" id="9796839at2"/>
<evidence type="ECO:0000256" key="2">
    <source>
        <dbReference type="ARBA" id="ARBA00022679"/>
    </source>
</evidence>
<dbReference type="AlphaFoldDB" id="A0A1G7VXV2"/>